<organism evidence="1 2">
    <name type="scientific">Jimgerdemannia flammicorona</name>
    <dbReference type="NCBI Taxonomy" id="994334"/>
    <lineage>
        <taxon>Eukaryota</taxon>
        <taxon>Fungi</taxon>
        <taxon>Fungi incertae sedis</taxon>
        <taxon>Mucoromycota</taxon>
        <taxon>Mucoromycotina</taxon>
        <taxon>Endogonomycetes</taxon>
        <taxon>Endogonales</taxon>
        <taxon>Endogonaceae</taxon>
        <taxon>Jimgerdemannia</taxon>
    </lineage>
</organism>
<protein>
    <submittedName>
        <fullName evidence="1">Uncharacterized protein</fullName>
    </submittedName>
</protein>
<proteinExistence type="predicted"/>
<evidence type="ECO:0000313" key="2">
    <source>
        <dbReference type="Proteomes" id="UP000268093"/>
    </source>
</evidence>
<comment type="caution">
    <text evidence="1">The sequence shown here is derived from an EMBL/GenBank/DDBJ whole genome shotgun (WGS) entry which is preliminary data.</text>
</comment>
<accession>A0A433AKK2</accession>
<keyword evidence="2" id="KW-1185">Reference proteome</keyword>
<name>A0A433AKK2_9FUNG</name>
<dbReference type="EMBL" id="RBNI01017399">
    <property type="protein sequence ID" value="RUP03251.1"/>
    <property type="molecule type" value="Genomic_DNA"/>
</dbReference>
<evidence type="ECO:0000313" key="1">
    <source>
        <dbReference type="EMBL" id="RUP03251.1"/>
    </source>
</evidence>
<gene>
    <name evidence="1" type="ORF">BC936DRAFT_140582</name>
</gene>
<dbReference type="AlphaFoldDB" id="A0A433AKK2"/>
<sequence length="164" mass="18770">MSCLCSRVSEWEERMAHRSCLPLYEYCGQESIRETDIGRLHLLRNLSPITAMSNIASNSLPHPQSALPSPETIDLCAIIGTAIMSRELLSRQTTSLKPVYRHVVFRIDTKLLHVSLVLQDFVPFNRFFTFVLYLIVSVSSLANGRDLAETPMRRKGWMDWTVQE</sequence>
<dbReference type="Proteomes" id="UP000268093">
    <property type="component" value="Unassembled WGS sequence"/>
</dbReference>
<reference evidence="1 2" key="1">
    <citation type="journal article" date="2018" name="New Phytol.">
        <title>Phylogenomics of Endogonaceae and evolution of mycorrhizas within Mucoromycota.</title>
        <authorList>
            <person name="Chang Y."/>
            <person name="Desiro A."/>
            <person name="Na H."/>
            <person name="Sandor L."/>
            <person name="Lipzen A."/>
            <person name="Clum A."/>
            <person name="Barry K."/>
            <person name="Grigoriev I.V."/>
            <person name="Martin F.M."/>
            <person name="Stajich J.E."/>
            <person name="Smith M.E."/>
            <person name="Bonito G."/>
            <person name="Spatafora J.W."/>
        </authorList>
    </citation>
    <scope>NUCLEOTIDE SEQUENCE [LARGE SCALE GENOMIC DNA]</scope>
    <source>
        <strain evidence="1 2">GMNB39</strain>
    </source>
</reference>